<evidence type="ECO:0000256" key="1">
    <source>
        <dbReference type="SAM" id="MobiDB-lite"/>
    </source>
</evidence>
<feature type="compositionally biased region" description="Acidic residues" evidence="1">
    <location>
        <begin position="202"/>
        <end position="242"/>
    </location>
</feature>
<dbReference type="Pfam" id="PF11193">
    <property type="entry name" value="DUF2812"/>
    <property type="match status" value="1"/>
</dbReference>
<dbReference type="KEGG" id="fro:AALO17_16450"/>
<feature type="transmembrane region" description="Helical" evidence="2">
    <location>
        <begin position="393"/>
        <end position="414"/>
    </location>
</feature>
<evidence type="ECO:0008006" key="5">
    <source>
        <dbReference type="Google" id="ProtNLM"/>
    </source>
</evidence>
<evidence type="ECO:0000256" key="2">
    <source>
        <dbReference type="SAM" id="Phobius"/>
    </source>
</evidence>
<dbReference type="GeneID" id="78478315"/>
<gene>
    <name evidence="3" type="ORF">AALO17_16450</name>
</gene>
<accession>A0A140DVV2</accession>
<reference evidence="3 4" key="1">
    <citation type="journal article" date="2016" name="Gut Pathog.">
        <title>Whole genome sequencing of "Faecalibaculum rodentium" ALO17, isolated from C57BL/6J laboratory mouse feces.</title>
        <authorList>
            <person name="Lim S."/>
            <person name="Chang D.H."/>
            <person name="Ahn S."/>
            <person name="Kim B.C."/>
        </authorList>
    </citation>
    <scope>NUCLEOTIDE SEQUENCE [LARGE SCALE GENOMIC DNA]</scope>
    <source>
        <strain evidence="3 4">Alo17</strain>
    </source>
</reference>
<keyword evidence="2" id="KW-1133">Transmembrane helix</keyword>
<dbReference type="AlphaFoldDB" id="A0A140DVV2"/>
<feature type="compositionally biased region" description="Acidic residues" evidence="1">
    <location>
        <begin position="444"/>
        <end position="468"/>
    </location>
</feature>
<evidence type="ECO:0000313" key="4">
    <source>
        <dbReference type="Proteomes" id="UP000069771"/>
    </source>
</evidence>
<sequence>MAQEPENQKNAGLEELEELTQQDRISQIQFNEPELHSFNASDIFELKEEEKPRRSLFGKRSRRKATVRIRREIFDDGQEIQEEAVCTEEPGQEAEPTVFSSSEDVAPAVDELLQTQMPQEEPVSEETVMETETGAGPDSGEAPTIEMDAVTEESLMDHNEEEPEEADAAEPEPSARTTVTEDVLMDEITEETAQAQLGTGQADEEDSEDEEEDEYEDDDEDEYEDQDEEEEEDEDGEYYDDEPDLFEDKKHFLLSQYPIIEDYLSEQSADGYHYVRHTGHKYYFTKGEPQKYYYSIDYFRQEPDNDQWRRLEADGWQLVSKAPARKKKEAGWFIFRHPEEAGEYPKVIDNEEEKYRFFRKYANSCRSTMFLVFICMVCCLITAFLQYEFQGYLWGIAVCAVLFVICLVVFLQYARMLKHAKKRARMLMARLRLKEQQKNRLEMESDEYDTSETEAQLESDWKDLEDDK</sequence>
<evidence type="ECO:0000313" key="3">
    <source>
        <dbReference type="EMBL" id="AMK54779.1"/>
    </source>
</evidence>
<name>A0A140DVV2_9FIRM</name>
<dbReference type="InterPro" id="IPR021359">
    <property type="entry name" value="DUF2812"/>
</dbReference>
<dbReference type="Proteomes" id="UP000069771">
    <property type="component" value="Chromosome"/>
</dbReference>
<keyword evidence="2" id="KW-0812">Transmembrane</keyword>
<feature type="region of interest" description="Disordered" evidence="1">
    <location>
        <begin position="439"/>
        <end position="468"/>
    </location>
</feature>
<feature type="transmembrane region" description="Helical" evidence="2">
    <location>
        <begin position="368"/>
        <end position="387"/>
    </location>
</feature>
<organism evidence="3 4">
    <name type="scientific">Faecalibaculum rodentium</name>
    <dbReference type="NCBI Taxonomy" id="1702221"/>
    <lineage>
        <taxon>Bacteria</taxon>
        <taxon>Bacillati</taxon>
        <taxon>Bacillota</taxon>
        <taxon>Erysipelotrichia</taxon>
        <taxon>Erysipelotrichales</taxon>
        <taxon>Erysipelotrichaceae</taxon>
        <taxon>Faecalibaculum</taxon>
    </lineage>
</organism>
<protein>
    <recommendedName>
        <fullName evidence="5">DUF2812 domain-containing protein</fullName>
    </recommendedName>
</protein>
<dbReference type="OrthoDB" id="1770923at2"/>
<feature type="region of interest" description="Disordered" evidence="1">
    <location>
        <begin position="118"/>
        <end position="242"/>
    </location>
</feature>
<feature type="region of interest" description="Disordered" evidence="1">
    <location>
        <begin position="1"/>
        <end position="34"/>
    </location>
</feature>
<dbReference type="EMBL" id="CP011391">
    <property type="protein sequence ID" value="AMK54779.1"/>
    <property type="molecule type" value="Genomic_DNA"/>
</dbReference>
<keyword evidence="2" id="KW-0472">Membrane</keyword>
<proteinExistence type="predicted"/>
<dbReference type="RefSeq" id="WP_067557633.1">
    <property type="nucleotide sequence ID" value="NZ_CAMTBT010000101.1"/>
</dbReference>
<feature type="compositionally biased region" description="Acidic residues" evidence="1">
    <location>
        <begin position="159"/>
        <end position="170"/>
    </location>
</feature>
<keyword evidence="4" id="KW-1185">Reference proteome</keyword>